<dbReference type="Pfam" id="PF01979">
    <property type="entry name" value="Amidohydro_1"/>
    <property type="match status" value="1"/>
</dbReference>
<dbReference type="GO" id="GO:0005737">
    <property type="term" value="C:cytoplasm"/>
    <property type="evidence" value="ECO:0007669"/>
    <property type="project" value="TreeGrafter"/>
</dbReference>
<reference evidence="2" key="1">
    <citation type="journal article" date="2019" name="Environ. Microbiol.">
        <title>Fungal ecological strategies reflected in gene transcription - a case study of two litter decomposers.</title>
        <authorList>
            <person name="Barbi F."/>
            <person name="Kohler A."/>
            <person name="Barry K."/>
            <person name="Baskaran P."/>
            <person name="Daum C."/>
            <person name="Fauchery L."/>
            <person name="Ihrmark K."/>
            <person name="Kuo A."/>
            <person name="LaButti K."/>
            <person name="Lipzen A."/>
            <person name="Morin E."/>
            <person name="Grigoriev I.V."/>
            <person name="Henrissat B."/>
            <person name="Lindahl B."/>
            <person name="Martin F."/>
        </authorList>
    </citation>
    <scope>NUCLEOTIDE SEQUENCE</scope>
    <source>
        <strain evidence="2">JB14</strain>
    </source>
</reference>
<dbReference type="Proteomes" id="UP000799118">
    <property type="component" value="Unassembled WGS sequence"/>
</dbReference>
<keyword evidence="3" id="KW-1185">Reference proteome</keyword>
<dbReference type="OrthoDB" id="10258955at2759"/>
<dbReference type="SUPFAM" id="SSF51338">
    <property type="entry name" value="Composite domain of metallo-dependent hydrolases"/>
    <property type="match status" value="1"/>
</dbReference>
<dbReference type="Gene3D" id="3.20.20.140">
    <property type="entry name" value="Metal-dependent hydrolases"/>
    <property type="match status" value="2"/>
</dbReference>
<protein>
    <submittedName>
        <fullName evidence="2">Carbohydrate esterase family 9 protein</fullName>
    </submittedName>
</protein>
<dbReference type="InterPro" id="IPR032466">
    <property type="entry name" value="Metal_Hydrolase"/>
</dbReference>
<evidence type="ECO:0000259" key="1">
    <source>
        <dbReference type="Pfam" id="PF01979"/>
    </source>
</evidence>
<gene>
    <name evidence="2" type="ORF">BT96DRAFT_861563</name>
</gene>
<evidence type="ECO:0000313" key="3">
    <source>
        <dbReference type="Proteomes" id="UP000799118"/>
    </source>
</evidence>
<name>A0A6A4HBY5_9AGAR</name>
<dbReference type="InterPro" id="IPR050138">
    <property type="entry name" value="DHOase/Allantoinase_Hydrolase"/>
</dbReference>
<dbReference type="SUPFAM" id="SSF51556">
    <property type="entry name" value="Metallo-dependent hydrolases"/>
    <property type="match status" value="2"/>
</dbReference>
<dbReference type="InterPro" id="IPR006680">
    <property type="entry name" value="Amidohydro-rel"/>
</dbReference>
<accession>A0A6A4HBY5</accession>
<dbReference type="PANTHER" id="PTHR43668">
    <property type="entry name" value="ALLANTOINASE"/>
    <property type="match status" value="1"/>
</dbReference>
<dbReference type="InterPro" id="IPR011059">
    <property type="entry name" value="Metal-dep_hydrolase_composite"/>
</dbReference>
<dbReference type="PANTHER" id="PTHR43668:SF5">
    <property type="entry name" value="AMIDOHYDROLASE 3 DOMAIN-CONTAINING PROTEIN"/>
    <property type="match status" value="1"/>
</dbReference>
<proteinExistence type="predicted"/>
<feature type="domain" description="Amidohydrolase-related" evidence="1">
    <location>
        <begin position="396"/>
        <end position="485"/>
    </location>
</feature>
<dbReference type="GO" id="GO:0004038">
    <property type="term" value="F:allantoinase activity"/>
    <property type="evidence" value="ECO:0007669"/>
    <property type="project" value="TreeGrafter"/>
</dbReference>
<dbReference type="GO" id="GO:0006145">
    <property type="term" value="P:purine nucleobase catabolic process"/>
    <property type="evidence" value="ECO:0007669"/>
    <property type="project" value="TreeGrafter"/>
</dbReference>
<evidence type="ECO:0000313" key="2">
    <source>
        <dbReference type="EMBL" id="KAE9395829.1"/>
    </source>
</evidence>
<organism evidence="2 3">
    <name type="scientific">Gymnopus androsaceus JB14</name>
    <dbReference type="NCBI Taxonomy" id="1447944"/>
    <lineage>
        <taxon>Eukaryota</taxon>
        <taxon>Fungi</taxon>
        <taxon>Dikarya</taxon>
        <taxon>Basidiomycota</taxon>
        <taxon>Agaricomycotina</taxon>
        <taxon>Agaricomycetes</taxon>
        <taxon>Agaricomycetidae</taxon>
        <taxon>Agaricales</taxon>
        <taxon>Marasmiineae</taxon>
        <taxon>Omphalotaceae</taxon>
        <taxon>Gymnopus</taxon>
    </lineage>
</organism>
<sequence>MMKPLLERRYRHFLAILLASLLSLPLIKLRTTYSRSPRAPSNYASIIDKCHALKLPVGPPPTFHERPESDRFATGTPPTLIQNATIWTGEHNGTQVIHGDILLDKGMILHVGKIHPDILQLYGAELEISDAQGKWVSPGVVDLHSHLGDDPSPVLSGASDGNSFKGIAQPWLRSIDGINTHDDSYPLSIAGGLTTALILPGSANAIGGQAYVIKLRKTAERSTSAMILEPPYQINSSSPPSDAYVRWRHIKHACGENPSRAYDGTRMDTFWAFRQSYDKASQLKKKQDDYCSKVDAGQIDNLGEFPDDLQWEALVDVLRGRVKVNTHCYEAVDLDAFVRLSNEFKFPVAAFHHATETYLVPDVLKRAYGGPPVSAVFSGFSRYKRESYRFSAYAGKILTENGLKVVMKSDHSAIDSRYLLHEAQQAYYHGLPENVAIASVTSTPADAMGMGHRIGYVKKGWDADLVIWDSHPLALGATPIQVFIDGIAQLEDRAISEKSHKLQRAPKIPNLDEEARKAVEYEGLPPLAVNASSDYVVFKNVKDVLVRSSSGVGVEKVFSAPQLDSEQAEDFEFGVVVIRNGTPVCIGLYESCTSFISDSESDDSEPTIVDLKGGSISPALMHYGSPLGLQHISSEPSTTDGNVLDPLGSNHIPSILGEGALVRAVDGLLYGSRDALLAYRAGVTTAVTVPQHGSLFFGLGTCFSTGALHKLELGALPQAVTALHTAVSFNGVVSVSTQIAALRRLLLHKGENSIEDALHGAIKEVVAGQIPLVVEAGSADIIATLISLKKEAEAIHGNPIRLTIAGAVESHLLARELAEANVGVVVGPIHPFPDSWENRRILPGPPLTKDTTITKLLDHGVTVGISSVGFSIRAPPGNWNAQNLRLYASWAALDSGGKIVEEQAITMASKNLEILLGVSGKDEDADLVATMGSGLLDPSSRVVSIISPRGGKVDLL</sequence>
<dbReference type="AlphaFoldDB" id="A0A6A4HBY5"/>
<dbReference type="EMBL" id="ML769524">
    <property type="protein sequence ID" value="KAE9395829.1"/>
    <property type="molecule type" value="Genomic_DNA"/>
</dbReference>